<keyword evidence="6 8" id="KW-0342">GTP-binding</keyword>
<dbReference type="FunFam" id="3.40.50.300:FF:000057">
    <property type="entry name" value="GTPase Der"/>
    <property type="match status" value="1"/>
</dbReference>
<feature type="binding site" evidence="8">
    <location>
        <begin position="57"/>
        <end position="61"/>
    </location>
    <ligand>
        <name>GTP</name>
        <dbReference type="ChEBI" id="CHEBI:37565"/>
        <label>1</label>
    </ligand>
</feature>
<feature type="domain" description="EngA-type G" evidence="11">
    <location>
        <begin position="4"/>
        <end position="165"/>
    </location>
</feature>
<dbReference type="NCBIfam" id="TIGR00231">
    <property type="entry name" value="small_GTP"/>
    <property type="match status" value="2"/>
</dbReference>
<evidence type="ECO:0000259" key="11">
    <source>
        <dbReference type="PROSITE" id="PS51712"/>
    </source>
</evidence>
<dbReference type="InterPro" id="IPR006073">
    <property type="entry name" value="GTP-bd"/>
</dbReference>
<feature type="domain" description="EngA-type G" evidence="11">
    <location>
        <begin position="172"/>
        <end position="347"/>
    </location>
</feature>
<gene>
    <name evidence="12" type="primary">engA</name>
    <name evidence="8" type="synonym">der</name>
    <name evidence="12" type="ORF">NCTC10122_00686</name>
</gene>
<feature type="binding site" evidence="8">
    <location>
        <begin position="178"/>
        <end position="185"/>
    </location>
    <ligand>
        <name>GTP</name>
        <dbReference type="ChEBI" id="CHEBI:37565"/>
        <label>2</label>
    </ligand>
</feature>
<dbReference type="GO" id="GO:0005525">
    <property type="term" value="F:GTP binding"/>
    <property type="evidence" value="ECO:0007669"/>
    <property type="project" value="UniProtKB-UniRule"/>
</dbReference>
<dbReference type="RefSeq" id="WP_004421039.1">
    <property type="nucleotide sequence ID" value="NZ_LR214970.1"/>
</dbReference>
<dbReference type="SUPFAM" id="SSF52540">
    <property type="entry name" value="P-loop containing nucleoside triphosphate hydrolases"/>
    <property type="match status" value="2"/>
</dbReference>
<feature type="binding site" evidence="8">
    <location>
        <begin position="225"/>
        <end position="229"/>
    </location>
    <ligand>
        <name>GTP</name>
        <dbReference type="ChEBI" id="CHEBI:37565"/>
        <label>2</label>
    </ligand>
</feature>
<dbReference type="GO" id="GO:0043022">
    <property type="term" value="F:ribosome binding"/>
    <property type="evidence" value="ECO:0007669"/>
    <property type="project" value="TreeGrafter"/>
</dbReference>
<keyword evidence="5 8" id="KW-0547">Nucleotide-binding</keyword>
<dbReference type="HAMAP" id="MF_00195">
    <property type="entry name" value="GTPase_Der"/>
    <property type="match status" value="1"/>
</dbReference>
<comment type="subunit">
    <text evidence="8">Associates with the 50S ribosomal subunit.</text>
</comment>
<keyword evidence="3 8" id="KW-0690">Ribosome biogenesis</keyword>
<organism evidence="12 13">
    <name type="scientific">Mycoplasmopsis bovigenitalium</name>
    <dbReference type="NCBI Taxonomy" id="2112"/>
    <lineage>
        <taxon>Bacteria</taxon>
        <taxon>Bacillati</taxon>
        <taxon>Mycoplasmatota</taxon>
        <taxon>Mycoplasmoidales</taxon>
        <taxon>Metamycoplasmataceae</taxon>
        <taxon>Mycoplasmopsis</taxon>
    </lineage>
</organism>
<dbReference type="InterPro" id="IPR003593">
    <property type="entry name" value="AAA+_ATPase"/>
</dbReference>
<dbReference type="SMART" id="SM00382">
    <property type="entry name" value="AAA"/>
    <property type="match status" value="2"/>
</dbReference>
<dbReference type="InterPro" id="IPR005225">
    <property type="entry name" value="Small_GTP-bd"/>
</dbReference>
<reference evidence="12 13" key="1">
    <citation type="submission" date="2019-01" db="EMBL/GenBank/DDBJ databases">
        <authorList>
            <consortium name="Pathogen Informatics"/>
        </authorList>
    </citation>
    <scope>NUCLEOTIDE SEQUENCE [LARGE SCALE GENOMIC DNA]</scope>
    <source>
        <strain evidence="12 13">NCTC10122</strain>
    </source>
</reference>
<comment type="similarity">
    <text evidence="1 8 9 10">Belongs to the TRAFAC class TrmE-Era-EngA-EngB-Septin-like GTPase superfamily. EngA (Der) GTPase family.</text>
</comment>
<dbReference type="CDD" id="cd01895">
    <property type="entry name" value="EngA2"/>
    <property type="match status" value="1"/>
</dbReference>
<accession>A0A449AA57</accession>
<feature type="binding site" evidence="8">
    <location>
        <begin position="119"/>
        <end position="122"/>
    </location>
    <ligand>
        <name>GTP</name>
        <dbReference type="ChEBI" id="CHEBI:37565"/>
        <label>1</label>
    </ligand>
</feature>
<feature type="binding site" evidence="8">
    <location>
        <begin position="290"/>
        <end position="293"/>
    </location>
    <ligand>
        <name>GTP</name>
        <dbReference type="ChEBI" id="CHEBI:37565"/>
        <label>2</label>
    </ligand>
</feature>
<evidence type="ECO:0000256" key="2">
    <source>
        <dbReference type="ARBA" id="ARBA00020953"/>
    </source>
</evidence>
<comment type="function">
    <text evidence="8 10">GTPase that plays an essential role in the late steps of ribosome biogenesis.</text>
</comment>
<evidence type="ECO:0000256" key="6">
    <source>
        <dbReference type="ARBA" id="ARBA00023134"/>
    </source>
</evidence>
<evidence type="ECO:0000256" key="1">
    <source>
        <dbReference type="ARBA" id="ARBA00008279"/>
    </source>
</evidence>
<dbReference type="AlphaFoldDB" id="A0A449AA57"/>
<evidence type="ECO:0000256" key="9">
    <source>
        <dbReference type="PROSITE-ProRule" id="PRU01049"/>
    </source>
</evidence>
<dbReference type="Pfam" id="PF01926">
    <property type="entry name" value="MMR_HSR1"/>
    <property type="match status" value="2"/>
</dbReference>
<dbReference type="InterPro" id="IPR031166">
    <property type="entry name" value="G_ENGA"/>
</dbReference>
<dbReference type="InterPro" id="IPR027417">
    <property type="entry name" value="P-loop_NTPase"/>
</dbReference>
<sequence length="436" mass="49932">MRNNVIAIIGKPNVGKSTLFNRLIGKRSSITYDEPGVTRDRLYETFDWNGKEIKIIDTGGIEIENRPFQEQIRVQAQIAIDEANVIIFMVDGSSEITNDDQMILSILRKSGKPIIVVANKLDNIDMFNWSWYSLGVENIFRISAQHGHGIGDVLDECLKNLNLDDLKTEKNFKLSIIGRPNSGKSSLLNLLAGEERSIVSDIAGTTRDAVKTFITIKNQNFEVVDTAGITKKSKIVDMIDKYALMRAISALDESDLSIIMIDSTKELSHFDSRIIGYALENSKPIIIVVNKWDLIEKETNTMANFEKNMRNKFHFVPWVPFCFVSVLHNKRIDKLLDTIIKVKENLERDIKPSLLSNLIRETQLIQPAAPYNGGRLNIYFARKFIDSRIPTFVFYVNNKKFLHWSYERYLEKQIRQMIDFTGCPIKLIFKNKSGLE</sequence>
<dbReference type="PIRSF" id="PIRSF006485">
    <property type="entry name" value="GTP-binding_EngA"/>
    <property type="match status" value="1"/>
</dbReference>
<name>A0A449AA57_9BACT</name>
<evidence type="ECO:0000256" key="5">
    <source>
        <dbReference type="ARBA" id="ARBA00022741"/>
    </source>
</evidence>
<dbReference type="Pfam" id="PF14714">
    <property type="entry name" value="KH_dom-like"/>
    <property type="match status" value="1"/>
</dbReference>
<evidence type="ECO:0000313" key="12">
    <source>
        <dbReference type="EMBL" id="VEU61094.1"/>
    </source>
</evidence>
<evidence type="ECO:0000256" key="3">
    <source>
        <dbReference type="ARBA" id="ARBA00022517"/>
    </source>
</evidence>
<dbReference type="NCBIfam" id="TIGR03594">
    <property type="entry name" value="GTPase_EngA"/>
    <property type="match status" value="1"/>
</dbReference>
<evidence type="ECO:0000313" key="13">
    <source>
        <dbReference type="Proteomes" id="UP000290942"/>
    </source>
</evidence>
<dbReference type="PANTHER" id="PTHR43834:SF6">
    <property type="entry name" value="GTPASE DER"/>
    <property type="match status" value="1"/>
</dbReference>
<proteinExistence type="inferred from homology"/>
<dbReference type="PANTHER" id="PTHR43834">
    <property type="entry name" value="GTPASE DER"/>
    <property type="match status" value="1"/>
</dbReference>
<dbReference type="GO" id="GO:0042254">
    <property type="term" value="P:ribosome biogenesis"/>
    <property type="evidence" value="ECO:0007669"/>
    <property type="project" value="UniProtKB-KW"/>
</dbReference>
<evidence type="ECO:0000256" key="4">
    <source>
        <dbReference type="ARBA" id="ARBA00022737"/>
    </source>
</evidence>
<dbReference type="PROSITE" id="PS51712">
    <property type="entry name" value="G_ENGA"/>
    <property type="match status" value="2"/>
</dbReference>
<dbReference type="Gene3D" id="3.40.50.300">
    <property type="entry name" value="P-loop containing nucleotide triphosphate hydrolases"/>
    <property type="match status" value="2"/>
</dbReference>
<evidence type="ECO:0000256" key="10">
    <source>
        <dbReference type="RuleBase" id="RU004481"/>
    </source>
</evidence>
<dbReference type="FunFam" id="3.40.50.300:FF:000040">
    <property type="entry name" value="GTPase Der"/>
    <property type="match status" value="1"/>
</dbReference>
<protein>
    <recommendedName>
        <fullName evidence="2 8">GTPase Der</fullName>
    </recommendedName>
    <alternativeName>
        <fullName evidence="7 8">GTP-binding protein EngA</fullName>
    </alternativeName>
</protein>
<dbReference type="InterPro" id="IPR032859">
    <property type="entry name" value="KH_dom-like"/>
</dbReference>
<evidence type="ECO:0000256" key="8">
    <source>
        <dbReference type="HAMAP-Rule" id="MF_00195"/>
    </source>
</evidence>
<dbReference type="CDD" id="cd01894">
    <property type="entry name" value="EngA1"/>
    <property type="match status" value="1"/>
</dbReference>
<dbReference type="EMBL" id="LR214970">
    <property type="protein sequence ID" value="VEU61094.1"/>
    <property type="molecule type" value="Genomic_DNA"/>
</dbReference>
<evidence type="ECO:0000256" key="7">
    <source>
        <dbReference type="ARBA" id="ARBA00032345"/>
    </source>
</evidence>
<keyword evidence="4 10" id="KW-0677">Repeat</keyword>
<dbReference type="InterPro" id="IPR016484">
    <property type="entry name" value="GTPase_Der"/>
</dbReference>
<dbReference type="Proteomes" id="UP000290942">
    <property type="component" value="Chromosome"/>
</dbReference>
<dbReference type="InterPro" id="IPR015946">
    <property type="entry name" value="KH_dom-like_a/b"/>
</dbReference>
<dbReference type="Gene3D" id="3.30.300.20">
    <property type="match status" value="1"/>
</dbReference>
<feature type="binding site" evidence="8">
    <location>
        <begin position="10"/>
        <end position="17"/>
    </location>
    <ligand>
        <name>GTP</name>
        <dbReference type="ChEBI" id="CHEBI:37565"/>
        <label>1</label>
    </ligand>
</feature>